<dbReference type="AlphaFoldDB" id="A0A9N9ESB9"/>
<protein>
    <submittedName>
        <fullName evidence="1">5514_t:CDS:1</fullName>
    </submittedName>
</protein>
<reference evidence="1" key="1">
    <citation type="submission" date="2021-06" db="EMBL/GenBank/DDBJ databases">
        <authorList>
            <person name="Kallberg Y."/>
            <person name="Tangrot J."/>
            <person name="Rosling A."/>
        </authorList>
    </citation>
    <scope>NUCLEOTIDE SEQUENCE</scope>
    <source>
        <strain evidence="1">MA453B</strain>
    </source>
</reference>
<name>A0A9N9ESB9_9GLOM</name>
<comment type="caution">
    <text evidence="1">The sequence shown here is derived from an EMBL/GenBank/DDBJ whole genome shotgun (WGS) entry which is preliminary data.</text>
</comment>
<organism evidence="1 2">
    <name type="scientific">Dentiscutata erythropus</name>
    <dbReference type="NCBI Taxonomy" id="1348616"/>
    <lineage>
        <taxon>Eukaryota</taxon>
        <taxon>Fungi</taxon>
        <taxon>Fungi incertae sedis</taxon>
        <taxon>Mucoromycota</taxon>
        <taxon>Glomeromycotina</taxon>
        <taxon>Glomeromycetes</taxon>
        <taxon>Diversisporales</taxon>
        <taxon>Gigasporaceae</taxon>
        <taxon>Dentiscutata</taxon>
    </lineage>
</organism>
<proteinExistence type="predicted"/>
<evidence type="ECO:0000313" key="2">
    <source>
        <dbReference type="Proteomes" id="UP000789405"/>
    </source>
</evidence>
<keyword evidence="2" id="KW-1185">Reference proteome</keyword>
<gene>
    <name evidence="1" type="ORF">DERYTH_LOCUS12299</name>
</gene>
<dbReference type="Proteomes" id="UP000789405">
    <property type="component" value="Unassembled WGS sequence"/>
</dbReference>
<sequence>ETNTESRLEISYSEFLLTNPSVNKLNKKFEKANRQIQQVEDRRAPVNFTNMHQHQAQNRQQTPPSEFDNQQALQTLLRGINEMFESNAAQAAIATTNPKEYKLIDFFIFLEDNDKNPIE</sequence>
<evidence type="ECO:0000313" key="1">
    <source>
        <dbReference type="EMBL" id="CAG8689831.1"/>
    </source>
</evidence>
<accession>A0A9N9ESB9</accession>
<dbReference type="EMBL" id="CAJVPY010007982">
    <property type="protein sequence ID" value="CAG8689831.1"/>
    <property type="molecule type" value="Genomic_DNA"/>
</dbReference>
<feature type="non-terminal residue" evidence="1">
    <location>
        <position position="119"/>
    </location>
</feature>